<evidence type="ECO:0000313" key="4">
    <source>
        <dbReference type="Proteomes" id="UP000179242"/>
    </source>
</evidence>
<proteinExistence type="inferred from homology"/>
<evidence type="ECO:0000313" key="3">
    <source>
        <dbReference type="EMBL" id="OGC40614.1"/>
    </source>
</evidence>
<comment type="similarity">
    <text evidence="1">Belongs to the GSP E family.</text>
</comment>
<dbReference type="InterPro" id="IPR027417">
    <property type="entry name" value="P-loop_NTPase"/>
</dbReference>
<dbReference type="Gene3D" id="3.30.450.90">
    <property type="match status" value="1"/>
</dbReference>
<dbReference type="AlphaFoldDB" id="A0A1F4U6N1"/>
<dbReference type="SUPFAM" id="SSF52540">
    <property type="entry name" value="P-loop containing nucleoside triphosphate hydrolases"/>
    <property type="match status" value="1"/>
</dbReference>
<dbReference type="Proteomes" id="UP000179242">
    <property type="component" value="Unassembled WGS sequence"/>
</dbReference>
<gene>
    <name evidence="3" type="ORF">A2438_06335</name>
</gene>
<evidence type="ECO:0000256" key="1">
    <source>
        <dbReference type="ARBA" id="ARBA00006611"/>
    </source>
</evidence>
<dbReference type="EMBL" id="MEUJ01000003">
    <property type="protein sequence ID" value="OGC40614.1"/>
    <property type="molecule type" value="Genomic_DNA"/>
</dbReference>
<protein>
    <submittedName>
        <fullName evidence="3">Type IV pili twitching motility protein PilT</fullName>
    </submittedName>
</protein>
<dbReference type="Pfam" id="PF00437">
    <property type="entry name" value="T2SSE"/>
    <property type="match status" value="1"/>
</dbReference>
<dbReference type="GO" id="GO:0005524">
    <property type="term" value="F:ATP binding"/>
    <property type="evidence" value="ECO:0007669"/>
    <property type="project" value="InterPro"/>
</dbReference>
<reference evidence="3 4" key="1">
    <citation type="journal article" date="2016" name="Nat. Commun.">
        <title>Thousands of microbial genomes shed light on interconnected biogeochemical processes in an aquifer system.</title>
        <authorList>
            <person name="Anantharaman K."/>
            <person name="Brown C.T."/>
            <person name="Hug L.A."/>
            <person name="Sharon I."/>
            <person name="Castelle C.J."/>
            <person name="Probst A.J."/>
            <person name="Thomas B.C."/>
            <person name="Singh A."/>
            <person name="Wilkins M.J."/>
            <person name="Karaoz U."/>
            <person name="Brodie E.L."/>
            <person name="Williams K.H."/>
            <person name="Hubbard S.S."/>
            <person name="Banfield J.F."/>
        </authorList>
    </citation>
    <scope>NUCLEOTIDE SEQUENCE [LARGE SCALE GENOMIC DNA]</scope>
</reference>
<dbReference type="NCBIfam" id="TIGR01420">
    <property type="entry name" value="pilT_fam"/>
    <property type="match status" value="1"/>
</dbReference>
<dbReference type="Gene3D" id="3.40.50.300">
    <property type="entry name" value="P-loop containing nucleotide triphosphate hydrolases"/>
    <property type="match status" value="1"/>
</dbReference>
<dbReference type="CDD" id="cd01131">
    <property type="entry name" value="PilT"/>
    <property type="match status" value="1"/>
</dbReference>
<feature type="domain" description="Bacterial type II secretion system protein E" evidence="2">
    <location>
        <begin position="192"/>
        <end position="206"/>
    </location>
</feature>
<comment type="caution">
    <text evidence="3">The sequence shown here is derived from an EMBL/GenBank/DDBJ whole genome shotgun (WGS) entry which is preliminary data.</text>
</comment>
<dbReference type="GO" id="GO:0016887">
    <property type="term" value="F:ATP hydrolysis activity"/>
    <property type="evidence" value="ECO:0007669"/>
    <property type="project" value="InterPro"/>
</dbReference>
<dbReference type="InterPro" id="IPR050921">
    <property type="entry name" value="T4SS_GSP_E_ATPase"/>
</dbReference>
<sequence>MEIISLLKQMEKMEASDLHLIIDSPPVYRVSQEMAPFGNQLLSAAEVANLSFSMVNEKQRKAFEEEKELDFAYEVENSRFRVNLHYERGNVGCAIRRIPKHVPARDQLHLPPVIDKFCEERKGLILVTGPTGSGKSTTQACMIDKINTSRACHIITIEDPIEYIHRHKKAIIEQREVGIDTFSFSSALKRVLRQDPDVILVGEMRDLETVQIALTAAETGHLVISTLHTPDAPQSIDRIIDVFPPHQQAQIRLQLSLALRAVVAQQLIPAKSGKGVVPAIEIMVANAAVRNIIRKSTTQELYSMIEIGKEHGMQSMDSVLLDLFKNGLIEKDEALNRAFNAEQMQRRL</sequence>
<dbReference type="InterPro" id="IPR001482">
    <property type="entry name" value="T2SS/T4SS_dom"/>
</dbReference>
<accession>A0A1F4U6N1</accession>
<dbReference type="PROSITE" id="PS00662">
    <property type="entry name" value="T2SP_E"/>
    <property type="match status" value="1"/>
</dbReference>
<dbReference type="InterPro" id="IPR006321">
    <property type="entry name" value="PilT/PilU"/>
</dbReference>
<name>A0A1F4U6N1_UNCSA</name>
<dbReference type="PANTHER" id="PTHR30486">
    <property type="entry name" value="TWITCHING MOTILITY PROTEIN PILT"/>
    <property type="match status" value="1"/>
</dbReference>
<evidence type="ECO:0000259" key="2">
    <source>
        <dbReference type="PROSITE" id="PS00662"/>
    </source>
</evidence>
<organism evidence="3 4">
    <name type="scientific">candidate division WOR-1 bacterium RIFOXYC2_FULL_46_14</name>
    <dbReference type="NCBI Taxonomy" id="1802587"/>
    <lineage>
        <taxon>Bacteria</taxon>
        <taxon>Bacillati</taxon>
        <taxon>Saganbacteria</taxon>
    </lineage>
</organism>